<dbReference type="EMBL" id="DTLI01000192">
    <property type="protein sequence ID" value="HHS52787.1"/>
    <property type="molecule type" value="Genomic_DNA"/>
</dbReference>
<dbReference type="PANTHER" id="PTHR11705">
    <property type="entry name" value="PROTEASE FAMILY M14 CARBOXYPEPTIDASE A,B"/>
    <property type="match status" value="1"/>
</dbReference>
<keyword evidence="8" id="KW-0732">Signal</keyword>
<dbReference type="InterPro" id="IPR008969">
    <property type="entry name" value="CarboxyPept-like_regulatory"/>
</dbReference>
<dbReference type="SUPFAM" id="SSF53187">
    <property type="entry name" value="Zn-dependent exopeptidases"/>
    <property type="match status" value="1"/>
</dbReference>
<evidence type="ECO:0000256" key="3">
    <source>
        <dbReference type="ARBA" id="ARBA00022670"/>
    </source>
</evidence>
<dbReference type="PRINTS" id="PR00765">
    <property type="entry name" value="CRBOXYPTASEA"/>
</dbReference>
<dbReference type="PANTHER" id="PTHR11705:SF143">
    <property type="entry name" value="SLL0236 PROTEIN"/>
    <property type="match status" value="1"/>
</dbReference>
<keyword evidence="5" id="KW-0862">Zinc</keyword>
<dbReference type="InterPro" id="IPR026444">
    <property type="entry name" value="Secre_tail"/>
</dbReference>
<evidence type="ECO:0000256" key="5">
    <source>
        <dbReference type="ARBA" id="ARBA00022833"/>
    </source>
</evidence>
<dbReference type="Pfam" id="PF00246">
    <property type="entry name" value="Peptidase_M14"/>
    <property type="match status" value="1"/>
</dbReference>
<evidence type="ECO:0000313" key="10">
    <source>
        <dbReference type="EMBL" id="HHS52787.1"/>
    </source>
</evidence>
<dbReference type="SUPFAM" id="SSF49464">
    <property type="entry name" value="Carboxypeptidase regulatory domain-like"/>
    <property type="match status" value="1"/>
</dbReference>
<accession>A0A7C6AA72</accession>
<evidence type="ECO:0000256" key="4">
    <source>
        <dbReference type="ARBA" id="ARBA00022801"/>
    </source>
</evidence>
<dbReference type="NCBIfam" id="TIGR04183">
    <property type="entry name" value="Por_Secre_tail"/>
    <property type="match status" value="1"/>
</dbReference>
<comment type="cofactor">
    <cofactor evidence="1">
        <name>Zn(2+)</name>
        <dbReference type="ChEBI" id="CHEBI:29105"/>
    </cofactor>
</comment>
<dbReference type="Gene3D" id="3.40.630.10">
    <property type="entry name" value="Zn peptidases"/>
    <property type="match status" value="1"/>
</dbReference>
<comment type="similarity">
    <text evidence="2 7">Belongs to the peptidase M14 family.</text>
</comment>
<evidence type="ECO:0000256" key="1">
    <source>
        <dbReference type="ARBA" id="ARBA00001947"/>
    </source>
</evidence>
<evidence type="ECO:0000256" key="8">
    <source>
        <dbReference type="SAM" id="SignalP"/>
    </source>
</evidence>
<dbReference type="SMART" id="SM00631">
    <property type="entry name" value="Zn_pept"/>
    <property type="match status" value="1"/>
</dbReference>
<feature type="chain" id="PRO_5028489038" evidence="8">
    <location>
        <begin position="19"/>
        <end position="1019"/>
    </location>
</feature>
<feature type="active site" description="Proton donor/acceptor" evidence="7">
    <location>
        <position position="332"/>
    </location>
</feature>
<evidence type="ECO:0000256" key="2">
    <source>
        <dbReference type="ARBA" id="ARBA00005988"/>
    </source>
</evidence>
<evidence type="ECO:0000256" key="6">
    <source>
        <dbReference type="ARBA" id="ARBA00023049"/>
    </source>
</evidence>
<sequence>MKKFIICLSLLIAVTSLNYLYSQEAPFPTELLVKIQASKTAIPDLLDVGVYIYEVSDGLIIGAVTEKNLVNLQNLGYSIEILIPDMVKYHKSLAPGADFGRFHSYQEIVDTFNLIAQNNPTLVKLDTIGYSVQNRVLLSMKITDNPNIDEHEPRILWDATIHGNENIGSEVCLYLVRYLLTNYGVDPIITNLVNTREIWIIPITNPDGMVARQRYNANGVDLNRDYGYLWDTGWGSPGPFSQPEIQAIRNFIQQAPFVIWTSYHSGTEAVMWPWGYSTNAPYDSIFMSFLCQRYSYHTGLPAFQICRGLYEVHGSSADYCYGAEGALSICPELCSPHIPDTSRIEPICQANLNANLELIRRCAYGIRGRVYDSLTNEPVRALVELQPPYFPIYTDSLGYYFRYAHQGTYSLKIVANGYTEKIITNISIPADTWIVLDIPMTPDTTIPTFAYKCPSCNIKDPSNHSNTSLTIFSLGRSNNTRLSLGVKGWALFDMQKPILNGPGSDFIVYEEDSDPEACSVYVSNNWNGPWYFCGLDTGTSSYDLTRAGVSFARYVRIADDGDGVNGPTGGFDLDAIEAVIVNAPALSIVNQIIYDSLGNHNGRFDPGERVGLVLELRNFGRLPALSLTGILRTTDLYLEISDSTGAFGDILPDSIGNNYSDRFVLTAAANTPIEHIAQFNLYLIGTGYEDSIRFSIRIGEFVITDPIPDGPREPALYWAYDDIDTGYSNAPIYEWAEIKTIGTRLSFAQNDEVKLINLPTPFGPWRFYGNRYTQISISADGWIAAGANTNPAYSNIDIPNPTYPNGIVALNWDDLYPNNSGIGGIYWYFDSINHRLIIEYDSVPYYGATTIMDKFELFLYDTTITSATGDNVVVAQYQTNNRFSSSTVGIEDPTGQIGIQCIFNQTRHRGCAPLGPNRAIKYTTDTPIVYISESFEDLNGAIKISPNPFKTTMFIQMPYSLSTKSKIKIYNSTGRLVKNLTQLIWDGKDEIGKKLPTGVYLVRFENPNTKICKKVVLTR</sequence>
<dbReference type="Gene3D" id="2.60.40.4070">
    <property type="match status" value="1"/>
</dbReference>
<dbReference type="InterPro" id="IPR000834">
    <property type="entry name" value="Peptidase_M14"/>
</dbReference>
<proteinExistence type="inferred from homology"/>
<keyword evidence="3" id="KW-0645">Protease</keyword>
<name>A0A7C6AA72_UNCW3</name>
<dbReference type="Gene3D" id="2.60.40.1120">
    <property type="entry name" value="Carboxypeptidase-like, regulatory domain"/>
    <property type="match status" value="1"/>
</dbReference>
<dbReference type="Pfam" id="PF18962">
    <property type="entry name" value="Por_Secre_tail"/>
    <property type="match status" value="1"/>
</dbReference>
<dbReference type="PROSITE" id="PS52035">
    <property type="entry name" value="PEPTIDASE_M14"/>
    <property type="match status" value="1"/>
</dbReference>
<dbReference type="GO" id="GO:0005615">
    <property type="term" value="C:extracellular space"/>
    <property type="evidence" value="ECO:0007669"/>
    <property type="project" value="TreeGrafter"/>
</dbReference>
<dbReference type="GO" id="GO:0004181">
    <property type="term" value="F:metallocarboxypeptidase activity"/>
    <property type="evidence" value="ECO:0007669"/>
    <property type="project" value="InterPro"/>
</dbReference>
<gene>
    <name evidence="10" type="ORF">ENW73_08025</name>
</gene>
<keyword evidence="6" id="KW-0482">Metalloprotease</keyword>
<feature type="domain" description="Peptidase M14" evidence="9">
    <location>
        <begin position="101"/>
        <end position="362"/>
    </location>
</feature>
<reference evidence="10" key="1">
    <citation type="journal article" date="2020" name="mSystems">
        <title>Genome- and Community-Level Interaction Insights into Carbon Utilization and Element Cycling Functions of Hydrothermarchaeota in Hydrothermal Sediment.</title>
        <authorList>
            <person name="Zhou Z."/>
            <person name="Liu Y."/>
            <person name="Xu W."/>
            <person name="Pan J."/>
            <person name="Luo Z.H."/>
            <person name="Li M."/>
        </authorList>
    </citation>
    <scope>NUCLEOTIDE SEQUENCE [LARGE SCALE GENOMIC DNA]</scope>
    <source>
        <strain evidence="10">SpSt-876</strain>
    </source>
</reference>
<evidence type="ECO:0000256" key="7">
    <source>
        <dbReference type="PROSITE-ProRule" id="PRU01379"/>
    </source>
</evidence>
<dbReference type="GO" id="GO:0006508">
    <property type="term" value="P:proteolysis"/>
    <property type="evidence" value="ECO:0007669"/>
    <property type="project" value="UniProtKB-KW"/>
</dbReference>
<dbReference type="GO" id="GO:0008270">
    <property type="term" value="F:zinc ion binding"/>
    <property type="evidence" value="ECO:0007669"/>
    <property type="project" value="InterPro"/>
</dbReference>
<evidence type="ECO:0000259" key="9">
    <source>
        <dbReference type="PROSITE" id="PS52035"/>
    </source>
</evidence>
<dbReference type="AlphaFoldDB" id="A0A7C6AA72"/>
<comment type="caution">
    <text evidence="10">The sequence shown here is derived from an EMBL/GenBank/DDBJ whole genome shotgun (WGS) entry which is preliminary data.</text>
</comment>
<feature type="signal peptide" evidence="8">
    <location>
        <begin position="1"/>
        <end position="18"/>
    </location>
</feature>
<protein>
    <submittedName>
        <fullName evidence="10">T9SS type A sorting domain-containing protein</fullName>
    </submittedName>
</protein>
<organism evidence="10">
    <name type="scientific">candidate division WOR-3 bacterium</name>
    <dbReference type="NCBI Taxonomy" id="2052148"/>
    <lineage>
        <taxon>Bacteria</taxon>
        <taxon>Bacteria division WOR-3</taxon>
    </lineage>
</organism>
<keyword evidence="4" id="KW-0378">Hydrolase</keyword>